<evidence type="ECO:0000259" key="4">
    <source>
        <dbReference type="Pfam" id="PF08669"/>
    </source>
</evidence>
<evidence type="ECO:0000313" key="6">
    <source>
        <dbReference type="Proteomes" id="UP000281128"/>
    </source>
</evidence>
<comment type="caution">
    <text evidence="5">The sequence shown here is derived from an EMBL/GenBank/DDBJ whole genome shotgun (WGS) entry which is preliminary data.</text>
</comment>
<name>A0A3A8AXK2_9RHOB</name>
<gene>
    <name evidence="5" type="ORF">D6850_08070</name>
</gene>
<sequence>MRRAFLQPPDPPPRADPRDADGGGGAAGRHRPRVHARGCRTVSARLAPSRRLRRTPFSDGVEAAGVSAYTVYNRMLLPAAFESVEADYRHLKDHVQLWDVSAERQVELRGPGAVQLLKVLTPRDLSKLRLNRGLYIPVVDADGGMLNDPVLLQVDADAFWVSIADSDLLLWIKGLAIAHGFDLTVSEPDVSPLAVQGPKAEALMARVFGDAVCDLRFFGAGRFRFRDHDFVVTRSGYSKQGGFEIYVEGHARGMPLWEALMEAGADLEVRAGCPNLIERIEGGLLSYGNDMTTANSPLECGLDRYVDAGRLDHCIGGAALAAQRETGPARRIRPIAIEADSLPPCDRAWPLYVGAAHVGQITSAAISPDFGGGVAIGMVSRGHWDAGAEFEVETQAGRYRAVIRDGFWA</sequence>
<feature type="binding site" evidence="1">
    <location>
        <position position="244"/>
    </location>
    <ligand>
        <name>substrate</name>
    </ligand>
</feature>
<reference evidence="5 6" key="1">
    <citation type="submission" date="2018-09" db="EMBL/GenBank/DDBJ databases">
        <title>Roseovarius spongiae sp. nov., isolated from a marine sponge.</title>
        <authorList>
            <person name="Zhuang L."/>
            <person name="Luo L."/>
        </authorList>
    </citation>
    <scope>NUCLEOTIDE SEQUENCE [LARGE SCALE GENOMIC DNA]</scope>
    <source>
        <strain evidence="5 6">HN-E21</strain>
    </source>
</reference>
<dbReference type="SUPFAM" id="SSF103025">
    <property type="entry name" value="Folate-binding domain"/>
    <property type="match status" value="1"/>
</dbReference>
<evidence type="ECO:0000256" key="1">
    <source>
        <dbReference type="PIRSR" id="PIRSR006487-1"/>
    </source>
</evidence>
<evidence type="ECO:0000256" key="2">
    <source>
        <dbReference type="SAM" id="MobiDB-lite"/>
    </source>
</evidence>
<dbReference type="PANTHER" id="PTHR43757:SF2">
    <property type="entry name" value="AMINOMETHYLTRANSFERASE, MITOCHONDRIAL"/>
    <property type="match status" value="1"/>
</dbReference>
<dbReference type="InterPro" id="IPR006222">
    <property type="entry name" value="GCVT_N"/>
</dbReference>
<dbReference type="EMBL" id="RAPE01000002">
    <property type="protein sequence ID" value="RKF14821.1"/>
    <property type="molecule type" value="Genomic_DNA"/>
</dbReference>
<keyword evidence="5" id="KW-0489">Methyltransferase</keyword>
<dbReference type="AlphaFoldDB" id="A0A3A8AXK2"/>
<dbReference type="InterPro" id="IPR029043">
    <property type="entry name" value="GcvT/YgfZ_C"/>
</dbReference>
<protein>
    <submittedName>
        <fullName evidence="5">Dimethylsulfoniopropionate demethylase</fullName>
    </submittedName>
</protein>
<dbReference type="SUPFAM" id="SSF101790">
    <property type="entry name" value="Aminomethyltransferase beta-barrel domain"/>
    <property type="match status" value="1"/>
</dbReference>
<dbReference type="PIRSF" id="PIRSF006487">
    <property type="entry name" value="GcvT"/>
    <property type="match status" value="1"/>
</dbReference>
<dbReference type="InterPro" id="IPR028896">
    <property type="entry name" value="GcvT/YgfZ/DmdA"/>
</dbReference>
<dbReference type="OrthoDB" id="9772660at2"/>
<organism evidence="5 6">
    <name type="scientific">Roseovarius spongiae</name>
    <dbReference type="NCBI Taxonomy" id="2320272"/>
    <lineage>
        <taxon>Bacteria</taxon>
        <taxon>Pseudomonadati</taxon>
        <taxon>Pseudomonadota</taxon>
        <taxon>Alphaproteobacteria</taxon>
        <taxon>Rhodobacterales</taxon>
        <taxon>Roseobacteraceae</taxon>
        <taxon>Roseovarius</taxon>
    </lineage>
</organism>
<dbReference type="Pfam" id="PF08669">
    <property type="entry name" value="GCV_T_C"/>
    <property type="match status" value="1"/>
</dbReference>
<evidence type="ECO:0000259" key="3">
    <source>
        <dbReference type="Pfam" id="PF01571"/>
    </source>
</evidence>
<dbReference type="Pfam" id="PF01571">
    <property type="entry name" value="GCV_T"/>
    <property type="match status" value="1"/>
</dbReference>
<dbReference type="Gene3D" id="3.30.1360.120">
    <property type="entry name" value="Probable tRNA modification gtpase trme, domain 1"/>
    <property type="match status" value="1"/>
</dbReference>
<keyword evidence="5" id="KW-0808">Transferase</keyword>
<evidence type="ECO:0000313" key="5">
    <source>
        <dbReference type="EMBL" id="RKF14821.1"/>
    </source>
</evidence>
<dbReference type="InterPro" id="IPR013977">
    <property type="entry name" value="GcvT_C"/>
</dbReference>
<dbReference type="GO" id="GO:0008168">
    <property type="term" value="F:methyltransferase activity"/>
    <property type="evidence" value="ECO:0007669"/>
    <property type="project" value="UniProtKB-KW"/>
</dbReference>
<dbReference type="InterPro" id="IPR027266">
    <property type="entry name" value="TrmE/GcvT-like"/>
</dbReference>
<keyword evidence="6" id="KW-1185">Reference proteome</keyword>
<feature type="domain" description="Aminomethyltransferase C-terminal" evidence="4">
    <location>
        <begin position="331"/>
        <end position="403"/>
    </location>
</feature>
<proteinExistence type="predicted"/>
<accession>A0A3A8AXK2</accession>
<dbReference type="GO" id="GO:0032259">
    <property type="term" value="P:methylation"/>
    <property type="evidence" value="ECO:0007669"/>
    <property type="project" value="UniProtKB-KW"/>
</dbReference>
<dbReference type="PANTHER" id="PTHR43757">
    <property type="entry name" value="AMINOMETHYLTRANSFERASE"/>
    <property type="match status" value="1"/>
</dbReference>
<dbReference type="NCBIfam" id="NF009133">
    <property type="entry name" value="PRK12486.1"/>
    <property type="match status" value="1"/>
</dbReference>
<feature type="domain" description="GCVT N-terminal" evidence="3">
    <location>
        <begin position="64"/>
        <end position="307"/>
    </location>
</feature>
<dbReference type="Proteomes" id="UP000281128">
    <property type="component" value="Unassembled WGS sequence"/>
</dbReference>
<feature type="region of interest" description="Disordered" evidence="2">
    <location>
        <begin position="1"/>
        <end position="36"/>
    </location>
</feature>